<dbReference type="PANTHER" id="PTHR46889">
    <property type="entry name" value="TRANSPOSASE INSF FOR INSERTION SEQUENCE IS3B-RELATED"/>
    <property type="match status" value="1"/>
</dbReference>
<dbReference type="InterPro" id="IPR025948">
    <property type="entry name" value="HTH-like_dom"/>
</dbReference>
<reference evidence="3 4" key="1">
    <citation type="submission" date="2018-02" db="EMBL/GenBank/DDBJ databases">
        <title>Bacteriophage NCPPB3778 and a type I-E CRISPR drive the evolution of the US Biological Select Agent, Rathayibacter toxicus.</title>
        <authorList>
            <person name="Davis E.W.II."/>
            <person name="Tabima J.F."/>
            <person name="Weisberg A.J."/>
            <person name="Lopes L.D."/>
            <person name="Wiseman M.S."/>
            <person name="Wiseman M.S."/>
            <person name="Pupko T."/>
            <person name="Belcher M.S."/>
            <person name="Sechler A.J."/>
            <person name="Tancos M.A."/>
            <person name="Schroeder B.K."/>
            <person name="Murray T.D."/>
            <person name="Luster D.G."/>
            <person name="Schneider W.L."/>
            <person name="Rogers E."/>
            <person name="Andreote F.D."/>
            <person name="Grunwald N.J."/>
            <person name="Putnam M.L."/>
            <person name="Chang J.H."/>
        </authorList>
    </citation>
    <scope>NUCLEOTIDE SEQUENCE [LARGE SCALE GENOMIC DNA]</scope>
    <source>
        <strain evidence="3 4">AY1I9</strain>
    </source>
</reference>
<feature type="compositionally biased region" description="Pro residues" evidence="1">
    <location>
        <begin position="155"/>
        <end position="167"/>
    </location>
</feature>
<protein>
    <recommendedName>
        <fullName evidence="2">HTH-like domain-containing protein</fullName>
    </recommendedName>
</protein>
<feature type="compositionally biased region" description="Basic and acidic residues" evidence="1">
    <location>
        <begin position="198"/>
        <end position="213"/>
    </location>
</feature>
<proteinExistence type="predicted"/>
<dbReference type="Pfam" id="PF13276">
    <property type="entry name" value="HTH_21"/>
    <property type="match status" value="1"/>
</dbReference>
<sequence length="213" mass="24081">MSGGASPNQCRRRRRTDRSGQGANKGTRTAGPRTRRGKPVSGKSIRVLREEVPLAAKLELIRREERDPSRTLSIRGLCQTVGVNRSSYYEWRDRKTSATAEWRVGITELLRTAFQASDGTYGYRRVTEQLARWGRPVAHETVRRLMRAAGLEPCQPKPWRPVTPTPRDPTDIPDLVKRDFTTHRPGCKWVGDITSRNGGKEPAEPGRENDLPQ</sequence>
<comment type="caution">
    <text evidence="3">The sequence shown here is derived from an EMBL/GenBank/DDBJ whole genome shotgun (WGS) entry which is preliminary data.</text>
</comment>
<dbReference type="GeneID" id="49821182"/>
<dbReference type="AlphaFoldDB" id="A0ABD6W8S0"/>
<dbReference type="Proteomes" id="UP000237881">
    <property type="component" value="Unassembled WGS sequence"/>
</dbReference>
<gene>
    <name evidence="3" type="ORF">C5C04_06930</name>
</gene>
<feature type="compositionally biased region" description="Basic and acidic residues" evidence="1">
    <location>
        <begin position="168"/>
        <end position="182"/>
    </location>
</feature>
<accession>A0ABD6W8S0</accession>
<evidence type="ECO:0000259" key="2">
    <source>
        <dbReference type="Pfam" id="PF13276"/>
    </source>
</evidence>
<organism evidence="3 4">
    <name type="scientific">Rathayibacter rathayi</name>
    <name type="common">Corynebacterium rathayi</name>
    <dbReference type="NCBI Taxonomy" id="33887"/>
    <lineage>
        <taxon>Bacteria</taxon>
        <taxon>Bacillati</taxon>
        <taxon>Actinomycetota</taxon>
        <taxon>Actinomycetes</taxon>
        <taxon>Micrococcales</taxon>
        <taxon>Microbacteriaceae</taxon>
        <taxon>Rathayibacter</taxon>
    </lineage>
</organism>
<evidence type="ECO:0000256" key="1">
    <source>
        <dbReference type="SAM" id="MobiDB-lite"/>
    </source>
</evidence>
<dbReference type="KEGG" id="rry:C1O28_11910"/>
<evidence type="ECO:0000313" key="3">
    <source>
        <dbReference type="EMBL" id="PPF14328.1"/>
    </source>
</evidence>
<dbReference type="EMBL" id="PSUL01000012">
    <property type="protein sequence ID" value="PPF14328.1"/>
    <property type="molecule type" value="Genomic_DNA"/>
</dbReference>
<dbReference type="PANTHER" id="PTHR46889:SF4">
    <property type="entry name" value="TRANSPOSASE INSO FOR INSERTION SEQUENCE ELEMENT IS911B-RELATED"/>
    <property type="match status" value="1"/>
</dbReference>
<evidence type="ECO:0000313" key="4">
    <source>
        <dbReference type="Proteomes" id="UP000237881"/>
    </source>
</evidence>
<feature type="domain" description="HTH-like" evidence="2">
    <location>
        <begin position="106"/>
        <end position="153"/>
    </location>
</feature>
<feature type="region of interest" description="Disordered" evidence="1">
    <location>
        <begin position="1"/>
        <end position="46"/>
    </location>
</feature>
<feature type="region of interest" description="Disordered" evidence="1">
    <location>
        <begin position="153"/>
        <end position="213"/>
    </location>
</feature>
<dbReference type="RefSeq" id="WP_104249294.1">
    <property type="nucleotide sequence ID" value="NZ_CP028129.1"/>
</dbReference>
<dbReference type="InterPro" id="IPR050900">
    <property type="entry name" value="Transposase_IS3/IS150/IS904"/>
</dbReference>
<name>A0ABD6W8S0_RATRA</name>